<dbReference type="GO" id="GO:0008295">
    <property type="term" value="P:spermidine biosynthetic process"/>
    <property type="evidence" value="ECO:0007669"/>
    <property type="project" value="UniProtKB-KW"/>
</dbReference>
<keyword evidence="5" id="KW-0620">Polyamine biosynthesis</keyword>
<dbReference type="GO" id="GO:0004014">
    <property type="term" value="F:adenosylmethionine decarboxylase activity"/>
    <property type="evidence" value="ECO:0007669"/>
    <property type="project" value="UniProtKB-EC"/>
</dbReference>
<comment type="cofactor">
    <cofactor evidence="1">
        <name>pyruvate</name>
        <dbReference type="ChEBI" id="CHEBI:15361"/>
    </cofactor>
</comment>
<protein>
    <submittedName>
        <fullName evidence="10">Adenosylmethionine decarboxylase</fullName>
        <ecNumber evidence="10">4.1.1.50</ecNumber>
    </submittedName>
</protein>
<keyword evidence="9" id="KW-0670">Pyruvate</keyword>
<dbReference type="AlphaFoldDB" id="A0A8J7IE33"/>
<dbReference type="SUPFAM" id="SSF56276">
    <property type="entry name" value="S-adenosylmethionine decarboxylase"/>
    <property type="match status" value="1"/>
</dbReference>
<name>A0A8J7IE33_9RHOB</name>
<gene>
    <name evidence="10" type="primary">speD</name>
    <name evidence="10" type="ORF">H1D41_15850</name>
</gene>
<reference evidence="10" key="1">
    <citation type="submission" date="2020-10" db="EMBL/GenBank/DDBJ databases">
        <title>Paenihalocynthiibacter styelae gen. nov., sp. nov., isolated from stalked sea squirt Styela clava.</title>
        <authorList>
            <person name="Kim Y.-O."/>
            <person name="Yoon J.-H."/>
        </authorList>
    </citation>
    <scope>NUCLEOTIDE SEQUENCE</scope>
    <source>
        <strain evidence="10">MYP1-1</strain>
    </source>
</reference>
<dbReference type="Gene3D" id="3.60.90.10">
    <property type="entry name" value="S-adenosylmethionine decarboxylase"/>
    <property type="match status" value="1"/>
</dbReference>
<dbReference type="EC" id="4.1.1.50" evidence="10"/>
<evidence type="ECO:0000256" key="6">
    <source>
        <dbReference type="ARBA" id="ARBA00023145"/>
    </source>
</evidence>
<evidence type="ECO:0000256" key="7">
    <source>
        <dbReference type="ARBA" id="ARBA00023239"/>
    </source>
</evidence>
<evidence type="ECO:0000256" key="5">
    <source>
        <dbReference type="ARBA" id="ARBA00023115"/>
    </source>
</evidence>
<dbReference type="PANTHER" id="PTHR33866:SF2">
    <property type="entry name" value="S-ADENOSYLMETHIONINE DECARBOXYLASE PROENZYME"/>
    <property type="match status" value="1"/>
</dbReference>
<dbReference type="Proteomes" id="UP000640583">
    <property type="component" value="Unassembled WGS sequence"/>
</dbReference>
<keyword evidence="2" id="KW-0210">Decarboxylase</keyword>
<dbReference type="PANTHER" id="PTHR33866">
    <property type="entry name" value="S-ADENOSYLMETHIONINE DECARBOXYLASE PROENZYME"/>
    <property type="match status" value="1"/>
</dbReference>
<keyword evidence="6" id="KW-0865">Zymogen</keyword>
<dbReference type="InterPro" id="IPR016067">
    <property type="entry name" value="S-AdoMet_deCO2ase_core"/>
</dbReference>
<evidence type="ECO:0000256" key="3">
    <source>
        <dbReference type="ARBA" id="ARBA00022813"/>
    </source>
</evidence>
<evidence type="ECO:0000313" key="10">
    <source>
        <dbReference type="EMBL" id="MBI1495118.1"/>
    </source>
</evidence>
<keyword evidence="4" id="KW-0745">Spermidine biosynthesis</keyword>
<dbReference type="InterPro" id="IPR017716">
    <property type="entry name" value="S-AdoMet_deCOase_pro-enz"/>
</dbReference>
<sequence>MNFQSDPSPRLGRHILADFYQARYLSSPGSVAQLLSDAAASADATVLDLKLHDFGEGFGYTGFALLAESHISVHTWPEHDYVAIDIFMCGQSDAEKALSVLKAYFAPGEERIQILDRGQVPQVADQKAPV</sequence>
<evidence type="ECO:0000256" key="4">
    <source>
        <dbReference type="ARBA" id="ARBA00023066"/>
    </source>
</evidence>
<evidence type="ECO:0000256" key="8">
    <source>
        <dbReference type="ARBA" id="ARBA00023270"/>
    </source>
</evidence>
<proteinExistence type="predicted"/>
<organism evidence="10 11">
    <name type="scientific">Halocynthiibacter styelae</name>
    <dbReference type="NCBI Taxonomy" id="2761955"/>
    <lineage>
        <taxon>Bacteria</taxon>
        <taxon>Pseudomonadati</taxon>
        <taxon>Pseudomonadota</taxon>
        <taxon>Alphaproteobacteria</taxon>
        <taxon>Rhodobacterales</taxon>
        <taxon>Paracoccaceae</taxon>
        <taxon>Halocynthiibacter</taxon>
    </lineage>
</organism>
<dbReference type="InterPro" id="IPR003826">
    <property type="entry name" value="AdoMetDC_fam_prok"/>
</dbReference>
<dbReference type="EMBL" id="JADCKQ010000015">
    <property type="protein sequence ID" value="MBI1495118.1"/>
    <property type="molecule type" value="Genomic_DNA"/>
</dbReference>
<accession>A0A8J7IE33</accession>
<comment type="caution">
    <text evidence="10">The sequence shown here is derived from an EMBL/GenBank/DDBJ whole genome shotgun (WGS) entry which is preliminary data.</text>
</comment>
<keyword evidence="8" id="KW-0704">Schiff base</keyword>
<dbReference type="Pfam" id="PF02675">
    <property type="entry name" value="AdoMet_dc"/>
    <property type="match status" value="1"/>
</dbReference>
<evidence type="ECO:0000313" key="11">
    <source>
        <dbReference type="Proteomes" id="UP000640583"/>
    </source>
</evidence>
<keyword evidence="11" id="KW-1185">Reference proteome</keyword>
<evidence type="ECO:0000256" key="2">
    <source>
        <dbReference type="ARBA" id="ARBA00022793"/>
    </source>
</evidence>
<evidence type="ECO:0000256" key="9">
    <source>
        <dbReference type="ARBA" id="ARBA00023317"/>
    </source>
</evidence>
<keyword evidence="3" id="KW-0068">Autocatalytic cleavage</keyword>
<keyword evidence="7 10" id="KW-0456">Lyase</keyword>
<dbReference type="GO" id="GO:0005829">
    <property type="term" value="C:cytosol"/>
    <property type="evidence" value="ECO:0007669"/>
    <property type="project" value="TreeGrafter"/>
</dbReference>
<dbReference type="NCBIfam" id="TIGR03330">
    <property type="entry name" value="SAM_DCase_Bsu"/>
    <property type="match status" value="1"/>
</dbReference>
<evidence type="ECO:0000256" key="1">
    <source>
        <dbReference type="ARBA" id="ARBA00001928"/>
    </source>
</evidence>